<evidence type="ECO:0000313" key="3">
    <source>
        <dbReference type="Proteomes" id="UP000577362"/>
    </source>
</evidence>
<evidence type="ECO:0000259" key="1">
    <source>
        <dbReference type="Pfam" id="PF10124"/>
    </source>
</evidence>
<dbReference type="Proteomes" id="UP000577362">
    <property type="component" value="Unassembled WGS sequence"/>
</dbReference>
<organism evidence="2 3">
    <name type="scientific">Chelatococcus caeni</name>
    <dbReference type="NCBI Taxonomy" id="1348468"/>
    <lineage>
        <taxon>Bacteria</taxon>
        <taxon>Pseudomonadati</taxon>
        <taxon>Pseudomonadota</taxon>
        <taxon>Alphaproteobacteria</taxon>
        <taxon>Hyphomicrobiales</taxon>
        <taxon>Chelatococcaceae</taxon>
        <taxon>Chelatococcus</taxon>
    </lineage>
</organism>
<dbReference type="Pfam" id="PF10124">
    <property type="entry name" value="Mu-like_gpT"/>
    <property type="match status" value="1"/>
</dbReference>
<name>A0A840BZ69_9HYPH</name>
<dbReference type="AlphaFoldDB" id="A0A840BZ69"/>
<protein>
    <submittedName>
        <fullName evidence="2">Phage major head subunit gpT-like protein</fullName>
    </submittedName>
</protein>
<dbReference type="EMBL" id="JACIEN010000001">
    <property type="protein sequence ID" value="MBB4016728.1"/>
    <property type="molecule type" value="Genomic_DNA"/>
</dbReference>
<evidence type="ECO:0000313" key="2">
    <source>
        <dbReference type="EMBL" id="MBB4016728.1"/>
    </source>
</evidence>
<proteinExistence type="predicted"/>
<sequence>MDINSANLRALTTGYRANFQAGLGAVQPMWGRFATEVPSTTSEELYPWLNQIPGMRKWIGERQIKNVADSSYRLVNEDWEDTVSVGRNSILDDRYGLYRPLMGMLGDAAGRQPDELIFSLFKQGFTTNCFDGQFFFDTDHPVLDANGSFVSVSNVQAGTAEPWFLLDTRKALKPLIFQNRQAPVFAALDNPDDPNVFMKKEFIYGADSRNTGGFGFWQTAFGSKADLTPANFAAAFTAMTLLKADYGAPLSITPDVLLVGPSNRSKAEAIVKKQNLAGGESNLDYGRVELVVAPWLG</sequence>
<dbReference type="InterPro" id="IPR018774">
    <property type="entry name" value="Phage_Mu_GpT"/>
</dbReference>
<gene>
    <name evidence="2" type="ORF">GGR16_001734</name>
</gene>
<keyword evidence="3" id="KW-1185">Reference proteome</keyword>
<accession>A0A840BZ69</accession>
<feature type="domain" description="Bacteriophage Mu GpT" evidence="1">
    <location>
        <begin position="8"/>
        <end position="296"/>
    </location>
</feature>
<dbReference type="RefSeq" id="WP_183316267.1">
    <property type="nucleotide sequence ID" value="NZ_JACIEN010000001.1"/>
</dbReference>
<comment type="caution">
    <text evidence="2">The sequence shown here is derived from an EMBL/GenBank/DDBJ whole genome shotgun (WGS) entry which is preliminary data.</text>
</comment>
<reference evidence="2 3" key="1">
    <citation type="submission" date="2020-08" db="EMBL/GenBank/DDBJ databases">
        <title>Genomic Encyclopedia of Type Strains, Phase IV (KMG-IV): sequencing the most valuable type-strain genomes for metagenomic binning, comparative biology and taxonomic classification.</title>
        <authorList>
            <person name="Goeker M."/>
        </authorList>
    </citation>
    <scope>NUCLEOTIDE SEQUENCE [LARGE SCALE GENOMIC DNA]</scope>
    <source>
        <strain evidence="2 3">DSM 103737</strain>
    </source>
</reference>